<accession>G7Z5T6</accession>
<keyword evidence="3" id="KW-1185">Reference proteome</keyword>
<dbReference type="EMBL" id="FQ311868">
    <property type="protein sequence ID" value="CBS86300.1"/>
    <property type="molecule type" value="Genomic_DNA"/>
</dbReference>
<dbReference type="KEGG" id="ali:AZOLI_0965"/>
<organism evidence="2 3">
    <name type="scientific">Azospirillum lipoferum (strain 4B)</name>
    <dbReference type="NCBI Taxonomy" id="862719"/>
    <lineage>
        <taxon>Bacteria</taxon>
        <taxon>Pseudomonadati</taxon>
        <taxon>Pseudomonadota</taxon>
        <taxon>Alphaproteobacteria</taxon>
        <taxon>Rhodospirillales</taxon>
        <taxon>Azospirillaceae</taxon>
        <taxon>Azospirillum</taxon>
    </lineage>
</organism>
<name>G7Z5T6_AZOL4</name>
<feature type="compositionally biased region" description="Basic and acidic residues" evidence="1">
    <location>
        <begin position="13"/>
        <end position="22"/>
    </location>
</feature>
<feature type="compositionally biased region" description="Low complexity" evidence="1">
    <location>
        <begin position="206"/>
        <end position="218"/>
    </location>
</feature>
<sequence length="241" mass="26832">MIGKPVPVEQEAEAERCLRMDSDGGTDDPLSAPPLPAPEEEHRLTAEELAFLLRDPAARARESERAARANRNRTERRAADPAYAERLRAGDRERQRRRRLRESIGRPEPPDSPAVPLPDLTEAEAVRRLTLHLERSTDAQAMQLRRRPERVRLYAEAFVVYRTLSAGGDRPTRGALAALLKSRFGRSVTPSQVQKLRDHVEAFAAPGGPWAAGTADAPLPVRTKSTAKADTHGHASRRERR</sequence>
<dbReference type="Proteomes" id="UP000005667">
    <property type="component" value="Chromosome"/>
</dbReference>
<dbReference type="RefSeq" id="WP_014247326.1">
    <property type="nucleotide sequence ID" value="NC_016622.1"/>
</dbReference>
<gene>
    <name evidence="2" type="ordered locus">AZOLI_0965</name>
</gene>
<dbReference type="AlphaFoldDB" id="G7Z5T6"/>
<feature type="region of interest" description="Disordered" evidence="1">
    <location>
        <begin position="206"/>
        <end position="241"/>
    </location>
</feature>
<dbReference type="OrthoDB" id="7305170at2"/>
<feature type="region of interest" description="Disordered" evidence="1">
    <location>
        <begin position="1"/>
        <end position="42"/>
    </location>
</feature>
<feature type="region of interest" description="Disordered" evidence="1">
    <location>
        <begin position="55"/>
        <end position="119"/>
    </location>
</feature>
<reference evidence="3" key="1">
    <citation type="journal article" date="2011" name="PLoS Genet.">
        <title>Azospirillum genomes reveal transition of bacteria from aquatic to terrestrial environments.</title>
        <authorList>
            <person name="Wisniewski-Dye F."/>
            <person name="Borziak K."/>
            <person name="Khalsa-Moyers G."/>
            <person name="Alexandre G."/>
            <person name="Sukharnikov L.O."/>
            <person name="Wuichet K."/>
            <person name="Hurst G.B."/>
            <person name="McDonald W.H."/>
            <person name="Robertson J.S."/>
            <person name="Barbe V."/>
            <person name="Calteau A."/>
            <person name="Rouy Z."/>
            <person name="Mangenot S."/>
            <person name="Prigent-Combaret C."/>
            <person name="Normand P."/>
            <person name="Boyer M."/>
            <person name="Siguier P."/>
            <person name="Dessaux Y."/>
            <person name="Elmerich C."/>
            <person name="Condemine G."/>
            <person name="Krishnen G."/>
            <person name="Kennedy I."/>
            <person name="Paterson A.H."/>
            <person name="Gonzalez V."/>
            <person name="Mavingui P."/>
            <person name="Zhulin I.B."/>
        </authorList>
    </citation>
    <scope>NUCLEOTIDE SEQUENCE [LARGE SCALE GENOMIC DNA]</scope>
    <source>
        <strain evidence="3">4B</strain>
    </source>
</reference>
<protein>
    <submittedName>
        <fullName evidence="2">Uncharacterized protein</fullName>
    </submittedName>
</protein>
<evidence type="ECO:0000313" key="2">
    <source>
        <dbReference type="EMBL" id="CBS86300.1"/>
    </source>
</evidence>
<feature type="compositionally biased region" description="Basic and acidic residues" evidence="1">
    <location>
        <begin position="56"/>
        <end position="94"/>
    </location>
</feature>
<dbReference type="HOGENOM" id="CLU_100486_0_0_5"/>
<evidence type="ECO:0000313" key="3">
    <source>
        <dbReference type="Proteomes" id="UP000005667"/>
    </source>
</evidence>
<proteinExistence type="predicted"/>
<evidence type="ECO:0000256" key="1">
    <source>
        <dbReference type="SAM" id="MobiDB-lite"/>
    </source>
</evidence>